<reference evidence="2 3" key="1">
    <citation type="submission" date="2019-06" db="EMBL/GenBank/DDBJ databases">
        <title>Sequencing the genomes of 1000 actinobacteria strains.</title>
        <authorList>
            <person name="Klenk H.-P."/>
        </authorList>
    </citation>
    <scope>NUCLEOTIDE SEQUENCE [LARGE SCALE GENOMIC DNA]</scope>
    <source>
        <strain evidence="2 3">DSM 18031</strain>
    </source>
</reference>
<gene>
    <name evidence="2" type="ORF">FB466_2727</name>
</gene>
<accession>A0A543HHD4</accession>
<dbReference type="AlphaFoldDB" id="A0A543HHD4"/>
<comment type="caution">
    <text evidence="2">The sequence shown here is derived from an EMBL/GenBank/DDBJ whole genome shotgun (WGS) entry which is preliminary data.</text>
</comment>
<dbReference type="Proteomes" id="UP000318331">
    <property type="component" value="Unassembled WGS sequence"/>
</dbReference>
<evidence type="ECO:0000313" key="3">
    <source>
        <dbReference type="Proteomes" id="UP000318331"/>
    </source>
</evidence>
<name>A0A543HHD4_9MICO</name>
<keyword evidence="3" id="KW-1185">Reference proteome</keyword>
<evidence type="ECO:0000313" key="2">
    <source>
        <dbReference type="EMBL" id="TQM57730.1"/>
    </source>
</evidence>
<evidence type="ECO:0000256" key="1">
    <source>
        <dbReference type="SAM" id="MobiDB-lite"/>
    </source>
</evidence>
<proteinExistence type="predicted"/>
<dbReference type="EMBL" id="VFPN01000004">
    <property type="protein sequence ID" value="TQM57730.1"/>
    <property type="molecule type" value="Genomic_DNA"/>
</dbReference>
<feature type="region of interest" description="Disordered" evidence="1">
    <location>
        <begin position="1"/>
        <end position="22"/>
    </location>
</feature>
<sequence>MLAPTLSACTSDTTTEQRKEVSLPEGFPKDFKLAEGSVVRAEQMGDEGWSATVKVADKDAQDAAREALLDSGYTLNGSLEDNPDERTYTMDNGKRSVTLVLQKANGDYLVAYSFAPLAR</sequence>
<protein>
    <submittedName>
        <fullName evidence="2">Uncharacterized protein</fullName>
    </submittedName>
</protein>
<organism evidence="2 3">
    <name type="scientific">Klugiella xanthotipulae</name>
    <dbReference type="NCBI Taxonomy" id="244735"/>
    <lineage>
        <taxon>Bacteria</taxon>
        <taxon>Bacillati</taxon>
        <taxon>Actinomycetota</taxon>
        <taxon>Actinomycetes</taxon>
        <taxon>Micrococcales</taxon>
        <taxon>Microbacteriaceae</taxon>
        <taxon>Klugiella</taxon>
    </lineage>
</organism>